<dbReference type="Pfam" id="PF03932">
    <property type="entry name" value="CutC"/>
    <property type="match status" value="1"/>
</dbReference>
<dbReference type="PANTHER" id="PTHR12598:SF0">
    <property type="entry name" value="COPPER HOMEOSTASIS PROTEIN CUTC HOMOLOG"/>
    <property type="match status" value="1"/>
</dbReference>
<organism evidence="3 4">
    <name type="scientific">Fundicoccus culcitae</name>
    <dbReference type="NCBI Taxonomy" id="2969821"/>
    <lineage>
        <taxon>Bacteria</taxon>
        <taxon>Bacillati</taxon>
        <taxon>Bacillota</taxon>
        <taxon>Bacilli</taxon>
        <taxon>Lactobacillales</taxon>
        <taxon>Aerococcaceae</taxon>
        <taxon>Fundicoccus</taxon>
    </lineage>
</organism>
<proteinExistence type="inferred from homology"/>
<name>A0ABY5P584_9LACT</name>
<dbReference type="InterPro" id="IPR036822">
    <property type="entry name" value="CutC-like_dom_sf"/>
</dbReference>
<dbReference type="SUPFAM" id="SSF110395">
    <property type="entry name" value="CutC-like"/>
    <property type="match status" value="1"/>
</dbReference>
<dbReference type="PANTHER" id="PTHR12598">
    <property type="entry name" value="COPPER HOMEOSTASIS PROTEIN CUTC"/>
    <property type="match status" value="1"/>
</dbReference>
<evidence type="ECO:0000313" key="4">
    <source>
        <dbReference type="Proteomes" id="UP001315967"/>
    </source>
</evidence>
<keyword evidence="4" id="KW-1185">Reference proteome</keyword>
<evidence type="ECO:0000256" key="1">
    <source>
        <dbReference type="ARBA" id="ARBA00007768"/>
    </source>
</evidence>
<comment type="caution">
    <text evidence="2">Once thought to be involved in copper homeostasis, experiments in E.coli have shown this is not the case.</text>
</comment>
<dbReference type="RefSeq" id="WP_313793411.1">
    <property type="nucleotide sequence ID" value="NZ_CP102453.1"/>
</dbReference>
<sequence length="249" mass="27341">MIIELCAASLHGCLLAEKYGLMRIELNSALELGGLTPSVGLLEAVLEQVELPIVAMLRPRPGGFNYSQDEQLVMLKDLTILLSHPIEGVAFGALNEDKGVDEVFTKQLVDLCHQAGKKAVFHRAFDVIEAYDSFTATEKLIELGVDRILTSGRAAVSMNAIEELWSLQNRYGKQIDFVVGAGIKPANMLHIQKETGIDQLHGSFSQGGYDVTSRGNGVTYGVNPKSDFTETDEDQLKQIQNIMDVWMSN</sequence>
<dbReference type="Proteomes" id="UP001315967">
    <property type="component" value="Chromosome"/>
</dbReference>
<dbReference type="HAMAP" id="MF_00795">
    <property type="entry name" value="CutC"/>
    <property type="match status" value="1"/>
</dbReference>
<evidence type="ECO:0000313" key="3">
    <source>
        <dbReference type="EMBL" id="UUX33908.1"/>
    </source>
</evidence>
<keyword evidence="2" id="KW-0963">Cytoplasm</keyword>
<dbReference type="InterPro" id="IPR005627">
    <property type="entry name" value="CutC-like"/>
</dbReference>
<dbReference type="Gene3D" id="3.20.20.380">
    <property type="entry name" value="Copper homeostasis (CutC) domain"/>
    <property type="match status" value="1"/>
</dbReference>
<protein>
    <recommendedName>
        <fullName evidence="2">PF03932 family protein CutC</fullName>
    </recommendedName>
</protein>
<evidence type="ECO:0000256" key="2">
    <source>
        <dbReference type="HAMAP-Rule" id="MF_00795"/>
    </source>
</evidence>
<comment type="subcellular location">
    <subcellularLocation>
        <location evidence="2">Cytoplasm</location>
    </subcellularLocation>
</comment>
<reference evidence="3 4" key="1">
    <citation type="submission" date="2022-08" db="EMBL/GenBank/DDBJ databases">
        <title>Aerococcaceae sp. nov isolated from spoiled eye mask.</title>
        <authorList>
            <person name="Zhou G."/>
            <person name="Xie X.-B."/>
            <person name="Shi Q.-S."/>
            <person name="Wang Y.-S."/>
            <person name="Wen X."/>
            <person name="Peng H."/>
            <person name="Yang X.-J."/>
            <person name="Tao H.-B."/>
            <person name="Huang X.-M."/>
        </authorList>
    </citation>
    <scope>NUCLEOTIDE SEQUENCE [LARGE SCALE GENOMIC DNA]</scope>
    <source>
        <strain evidence="4">DM20194951</strain>
    </source>
</reference>
<gene>
    <name evidence="2" type="primary">cutC</name>
    <name evidence="3" type="ORF">NRE15_13645</name>
</gene>
<comment type="similarity">
    <text evidence="1 2">Belongs to the CutC family.</text>
</comment>
<dbReference type="EMBL" id="CP102453">
    <property type="protein sequence ID" value="UUX33908.1"/>
    <property type="molecule type" value="Genomic_DNA"/>
</dbReference>
<accession>A0ABY5P584</accession>